<feature type="transmembrane region" description="Helical" evidence="11">
    <location>
        <begin position="206"/>
        <end position="228"/>
    </location>
</feature>
<gene>
    <name evidence="14" type="ORF">BIW11_05569</name>
</gene>
<dbReference type="OrthoDB" id="360839at2759"/>
<evidence type="ECO:0000256" key="3">
    <source>
        <dbReference type="ARBA" id="ARBA00022723"/>
    </source>
</evidence>
<feature type="active site" evidence="8">
    <location>
        <position position="392"/>
    </location>
</feature>
<keyword evidence="3 9" id="KW-0479">Metal-binding</keyword>
<dbReference type="AlphaFoldDB" id="A0A1V9Y1U1"/>
<feature type="binding site" evidence="9">
    <location>
        <position position="395"/>
    </location>
    <ligand>
        <name>Zn(2+)</name>
        <dbReference type="ChEBI" id="CHEBI:29105"/>
        <note>catalytic</note>
    </ligand>
</feature>
<accession>A0A1V9Y1U1</accession>
<name>A0A1V9Y1U1_9ACAR</name>
<feature type="transmembrane region" description="Helical" evidence="11">
    <location>
        <begin position="162"/>
        <end position="185"/>
    </location>
</feature>
<dbReference type="InterPro" id="IPR001915">
    <property type="entry name" value="Peptidase_M48"/>
</dbReference>
<evidence type="ECO:0000313" key="15">
    <source>
        <dbReference type="Proteomes" id="UP000192247"/>
    </source>
</evidence>
<dbReference type="EC" id="3.4.24.84" evidence="1"/>
<protein>
    <recommendedName>
        <fullName evidence="1">Ste24 endopeptidase</fullName>
        <ecNumber evidence="1">3.4.24.84</ecNumber>
    </recommendedName>
</protein>
<keyword evidence="11" id="KW-0812">Transmembrane</keyword>
<evidence type="ECO:0000256" key="2">
    <source>
        <dbReference type="ARBA" id="ARBA00022670"/>
    </source>
</evidence>
<dbReference type="GO" id="GO:0046872">
    <property type="term" value="F:metal ion binding"/>
    <property type="evidence" value="ECO:0007669"/>
    <property type="project" value="UniProtKB-KW"/>
</dbReference>
<keyword evidence="2 14" id="KW-0645">Protease</keyword>
<evidence type="ECO:0000256" key="1">
    <source>
        <dbReference type="ARBA" id="ARBA00012336"/>
    </source>
</evidence>
<keyword evidence="15" id="KW-1185">Reference proteome</keyword>
<dbReference type="PANTHER" id="PTHR10120">
    <property type="entry name" value="CAAX PRENYL PROTEASE 1"/>
    <property type="match status" value="1"/>
</dbReference>
<dbReference type="EMBL" id="MNPL01000830">
    <property type="protein sequence ID" value="OQR79671.1"/>
    <property type="molecule type" value="Genomic_DNA"/>
</dbReference>
<dbReference type="STRING" id="418985.A0A1V9Y1U1"/>
<dbReference type="Pfam" id="PF01435">
    <property type="entry name" value="Peptidase_M48"/>
    <property type="match status" value="1"/>
</dbReference>
<feature type="active site" description="Proton donor" evidence="8">
    <location>
        <position position="475"/>
    </location>
</feature>
<organism evidence="14 15">
    <name type="scientific">Tropilaelaps mercedesae</name>
    <dbReference type="NCBI Taxonomy" id="418985"/>
    <lineage>
        <taxon>Eukaryota</taxon>
        <taxon>Metazoa</taxon>
        <taxon>Ecdysozoa</taxon>
        <taxon>Arthropoda</taxon>
        <taxon>Chelicerata</taxon>
        <taxon>Arachnida</taxon>
        <taxon>Acari</taxon>
        <taxon>Parasitiformes</taxon>
        <taxon>Mesostigmata</taxon>
        <taxon>Gamasina</taxon>
        <taxon>Dermanyssoidea</taxon>
        <taxon>Laelapidae</taxon>
        <taxon>Tropilaelaps</taxon>
    </lineage>
</organism>
<proteinExistence type="predicted"/>
<dbReference type="GO" id="GO:0004222">
    <property type="term" value="F:metalloendopeptidase activity"/>
    <property type="evidence" value="ECO:0007669"/>
    <property type="project" value="InterPro"/>
</dbReference>
<feature type="transmembrane region" description="Helical" evidence="11">
    <location>
        <begin position="405"/>
        <end position="423"/>
    </location>
</feature>
<evidence type="ECO:0000256" key="9">
    <source>
        <dbReference type="PIRSR" id="PIRSR627057-2"/>
    </source>
</evidence>
<keyword evidence="6" id="KW-0482">Metalloprotease</keyword>
<dbReference type="GO" id="GO:0071586">
    <property type="term" value="P:CAAX-box protein processing"/>
    <property type="evidence" value="ECO:0007669"/>
    <property type="project" value="InterPro"/>
</dbReference>
<dbReference type="CDD" id="cd07343">
    <property type="entry name" value="M48A_Zmpste24p_like"/>
    <property type="match status" value="1"/>
</dbReference>
<dbReference type="InterPro" id="IPR032456">
    <property type="entry name" value="Peptidase_M48_N"/>
</dbReference>
<evidence type="ECO:0000259" key="13">
    <source>
        <dbReference type="Pfam" id="PF16491"/>
    </source>
</evidence>
<keyword evidence="11" id="KW-0472">Membrane</keyword>
<feature type="binding site" evidence="9">
    <location>
        <position position="471"/>
    </location>
    <ligand>
        <name>Zn(2+)</name>
        <dbReference type="ChEBI" id="CHEBI:29105"/>
        <note>catalytic</note>
    </ligand>
</feature>
<feature type="transmembrane region" description="Helical" evidence="11">
    <location>
        <begin position="234"/>
        <end position="253"/>
    </location>
</feature>
<feature type="domain" description="Peptidase M48" evidence="12">
    <location>
        <begin position="267"/>
        <end position="527"/>
    </location>
</feature>
<evidence type="ECO:0000256" key="6">
    <source>
        <dbReference type="ARBA" id="ARBA00023049"/>
    </source>
</evidence>
<feature type="domain" description="CAAX prenyl protease 1 N-terminal" evidence="13">
    <location>
        <begin position="79"/>
        <end position="263"/>
    </location>
</feature>
<feature type="compositionally biased region" description="Basic and acidic residues" evidence="10">
    <location>
        <begin position="344"/>
        <end position="354"/>
    </location>
</feature>
<evidence type="ECO:0000256" key="5">
    <source>
        <dbReference type="ARBA" id="ARBA00022833"/>
    </source>
</evidence>
<feature type="transmembrane region" description="Helical" evidence="11">
    <location>
        <begin position="438"/>
        <end position="458"/>
    </location>
</feature>
<sequence>MLLSMVDENTGPPVSMGRTVGAAGSYDSYFNIVFLSTQHFKKQVSLVVEPYWTAPNVFAFSLGFSWLVFLWKQYLMYRQYRVYVVNEFIPSDIGNLMEQKYFAKARSYRIDLTRFAFVHDTFSRVLTTIILTLNFGPKLWNYCGDLVTSAGYSRKNELLRTALFVLIGSVVSILISLPWDLYATFKIEEKHGFNNMTLRFYVWDKIKKFVVTQLITLPVVCGMVYIVKIGGDNFFVYLWAFMFIVTCVIMTIYPDLIAPLFDKFSPLPKGQLRSKIEALAKSLNYPLTKLYVVEHSKRSAHSNAYLYGMFNSKKIVLFDTLLKGSNEKTAQREEPTDSNAAEPFRIEDQEEKQEYGEDRIKFRRRNIDSSEEKGDDSKNCTDDEILAILCHEFGHWKMWHVAKRFTILHIHMLISFIIFASLYRNTVVYEAFGYFGEMPVLIGMLLILEYIFSPYNVVMDFLMTYYSRKQEFEADDFARKMHCASYLRQALINLNKDNLGFPLNDPLYSAWHHSHPPLQERIQALGKNE</sequence>
<dbReference type="FunCoup" id="A0A1V9Y1U1">
    <property type="interactions" value="1674"/>
</dbReference>
<evidence type="ECO:0000256" key="11">
    <source>
        <dbReference type="SAM" id="Phobius"/>
    </source>
</evidence>
<evidence type="ECO:0000256" key="10">
    <source>
        <dbReference type="SAM" id="MobiDB-lite"/>
    </source>
</evidence>
<keyword evidence="11" id="KW-1133">Transmembrane helix</keyword>
<comment type="cofactor">
    <cofactor evidence="9">
        <name>Zn(2+)</name>
        <dbReference type="ChEBI" id="CHEBI:29105"/>
    </cofactor>
    <text evidence="9">Binds 1 zinc ion per subunit.</text>
</comment>
<keyword evidence="4" id="KW-0378">Hydrolase</keyword>
<dbReference type="InterPro" id="IPR027057">
    <property type="entry name" value="CAXX_Prtase_1"/>
</dbReference>
<comment type="caution">
    <text evidence="14">The sequence shown here is derived from an EMBL/GenBank/DDBJ whole genome shotgun (WGS) entry which is preliminary data.</text>
</comment>
<dbReference type="Proteomes" id="UP000192247">
    <property type="component" value="Unassembled WGS sequence"/>
</dbReference>
<feature type="region of interest" description="Disordered" evidence="10">
    <location>
        <begin position="327"/>
        <end position="354"/>
    </location>
</feature>
<keyword evidence="5 9" id="KW-0862">Zinc</keyword>
<dbReference type="Pfam" id="PF16491">
    <property type="entry name" value="Peptidase_M48_N"/>
    <property type="match status" value="1"/>
</dbReference>
<evidence type="ECO:0000256" key="7">
    <source>
        <dbReference type="ARBA" id="ARBA00044456"/>
    </source>
</evidence>
<feature type="binding site" evidence="9">
    <location>
        <position position="391"/>
    </location>
    <ligand>
        <name>Zn(2+)</name>
        <dbReference type="ChEBI" id="CHEBI:29105"/>
        <note>catalytic</note>
    </ligand>
</feature>
<reference evidence="14 15" key="1">
    <citation type="journal article" date="2017" name="Gigascience">
        <title>Draft genome of the honey bee ectoparasitic mite, Tropilaelaps mercedesae, is shaped by the parasitic life history.</title>
        <authorList>
            <person name="Dong X."/>
            <person name="Armstrong S.D."/>
            <person name="Xia D."/>
            <person name="Makepeace B.L."/>
            <person name="Darby A.C."/>
            <person name="Kadowaki T."/>
        </authorList>
    </citation>
    <scope>NUCLEOTIDE SEQUENCE [LARGE SCALE GENOMIC DNA]</scope>
    <source>
        <strain evidence="14">Wuxi-XJTLU</strain>
    </source>
</reference>
<comment type="catalytic activity">
    <reaction evidence="7">
        <text>Hydrolyzes the peptide bond -P2-(S-farnesyl or geranylgeranyl)C-P1'-P2'-P3'-COOH where P1' and P2' are amino acids with aliphatic side chains and P3' is any C-terminal residue.</text>
        <dbReference type="EC" id="3.4.24.84"/>
    </reaction>
</comment>
<evidence type="ECO:0000256" key="4">
    <source>
        <dbReference type="ARBA" id="ARBA00022801"/>
    </source>
</evidence>
<evidence type="ECO:0000259" key="12">
    <source>
        <dbReference type="Pfam" id="PF01435"/>
    </source>
</evidence>
<dbReference type="Gene3D" id="3.30.2010.10">
    <property type="entry name" value="Metalloproteases ('zincins'), catalytic domain"/>
    <property type="match status" value="1"/>
</dbReference>
<evidence type="ECO:0000313" key="14">
    <source>
        <dbReference type="EMBL" id="OQR79671.1"/>
    </source>
</evidence>
<dbReference type="InParanoid" id="A0A1V9Y1U1"/>
<evidence type="ECO:0000256" key="8">
    <source>
        <dbReference type="PIRSR" id="PIRSR627057-1"/>
    </source>
</evidence>
<feature type="transmembrane region" description="Helical" evidence="11">
    <location>
        <begin position="51"/>
        <end position="71"/>
    </location>
</feature>